<dbReference type="Proteomes" id="UP001212996">
    <property type="component" value="Unassembled WGS sequence"/>
</dbReference>
<dbReference type="InterPro" id="IPR001041">
    <property type="entry name" value="2Fe-2S_ferredoxin-type"/>
</dbReference>
<evidence type="ECO:0000313" key="2">
    <source>
        <dbReference type="Proteomes" id="UP001212996"/>
    </source>
</evidence>
<organism evidence="1 2">
    <name type="scientific">Photorhabdus bodei</name>
    <dbReference type="NCBI Taxonomy" id="2029681"/>
    <lineage>
        <taxon>Bacteria</taxon>
        <taxon>Pseudomonadati</taxon>
        <taxon>Pseudomonadota</taxon>
        <taxon>Gammaproteobacteria</taxon>
        <taxon>Enterobacterales</taxon>
        <taxon>Morganellaceae</taxon>
        <taxon>Photorhabdus</taxon>
    </lineage>
</organism>
<gene>
    <name evidence="1" type="ORF">PH362_07620</name>
</gene>
<sequence length="56" mass="6449">MLKKWFSRRSTFTGTLEGQTFTLATVETVLESALKAGISLPYNVVVKVLVWRWVWC</sequence>
<name>A0AAW6BGB6_9GAMM</name>
<proteinExistence type="predicted"/>
<dbReference type="AlphaFoldDB" id="A0AAW6BGB6"/>
<dbReference type="GO" id="GO:0051536">
    <property type="term" value="F:iron-sulfur cluster binding"/>
    <property type="evidence" value="ECO:0007669"/>
    <property type="project" value="InterPro"/>
</dbReference>
<dbReference type="RefSeq" id="WP_228902698.1">
    <property type="nucleotide sequence ID" value="NZ_CAWQKC010000053.1"/>
</dbReference>
<dbReference type="CDD" id="cd00207">
    <property type="entry name" value="fer2"/>
    <property type="match status" value="1"/>
</dbReference>
<accession>A0AAW6BGB6</accession>
<comment type="caution">
    <text evidence="1">The sequence shown here is derived from an EMBL/GenBank/DDBJ whole genome shotgun (WGS) entry which is preliminary data.</text>
</comment>
<dbReference type="EMBL" id="JAQMFO010000007">
    <property type="protein sequence ID" value="MDB6371821.1"/>
    <property type="molecule type" value="Genomic_DNA"/>
</dbReference>
<protein>
    <submittedName>
        <fullName evidence="1">Uncharacterized protein</fullName>
    </submittedName>
</protein>
<reference evidence="1" key="1">
    <citation type="submission" date="2023-01" db="EMBL/GenBank/DDBJ databases">
        <title>Genome sequencing of Photorhabdus bodei 09-20.</title>
        <authorList>
            <person name="Kalindamar S."/>
            <person name="Kumru S."/>
        </authorList>
    </citation>
    <scope>NUCLEOTIDE SEQUENCE</scope>
    <source>
        <strain evidence="1">09-20</strain>
    </source>
</reference>
<evidence type="ECO:0000313" key="1">
    <source>
        <dbReference type="EMBL" id="MDB6371821.1"/>
    </source>
</evidence>